<proteinExistence type="inferred from homology"/>
<dbReference type="SUPFAM" id="SSF52009">
    <property type="entry name" value="Phosphohistidine domain"/>
    <property type="match status" value="1"/>
</dbReference>
<comment type="caution">
    <text evidence="5">The sequence shown here is derived from an EMBL/GenBank/DDBJ whole genome shotgun (WGS) entry which is preliminary data.</text>
</comment>
<accession>A0A2M7TD22</accession>
<dbReference type="PANTHER" id="PTHR43030:SF1">
    <property type="entry name" value="PHOSPHOENOLPYRUVATE SYNTHASE"/>
    <property type="match status" value="1"/>
</dbReference>
<dbReference type="PROSITE" id="PS00370">
    <property type="entry name" value="PEP_ENZYMES_PHOS_SITE"/>
    <property type="match status" value="1"/>
</dbReference>
<evidence type="ECO:0000313" key="5">
    <source>
        <dbReference type="EMBL" id="PIZ43321.1"/>
    </source>
</evidence>
<dbReference type="InterPro" id="IPR008279">
    <property type="entry name" value="PEP-util_enz_mobile_dom"/>
</dbReference>
<evidence type="ECO:0000313" key="6">
    <source>
        <dbReference type="Proteomes" id="UP000229915"/>
    </source>
</evidence>
<sequence length="183" mass="19792">LKVMARRLNISLKQLRFMLTGELEASLGKGQIDLGKINKRMKLCALACESGKSVKLLEGKTAEAFVKNIKKEIINFSAREFMGQTACPGKVKGKVIIVNTPDDMAKMNNGDVLVSFATNPNLMPAIRKASAIITDEGGLTCHAAIVSRELNIPCIVGLKVITKILKDGDLVEVDADRGVVKKI</sequence>
<evidence type="ECO:0000256" key="2">
    <source>
        <dbReference type="ARBA" id="ARBA00022741"/>
    </source>
</evidence>
<dbReference type="Pfam" id="PF00391">
    <property type="entry name" value="PEP-utilizers"/>
    <property type="match status" value="1"/>
</dbReference>
<dbReference type="InterPro" id="IPR036637">
    <property type="entry name" value="Phosphohistidine_dom_sf"/>
</dbReference>
<keyword evidence="2" id="KW-0547">Nucleotide-binding</keyword>
<keyword evidence="3" id="KW-0067">ATP-binding</keyword>
<reference evidence="6" key="1">
    <citation type="submission" date="2017-09" db="EMBL/GenBank/DDBJ databases">
        <title>Depth-based differentiation of microbial function through sediment-hosted aquifers and enrichment of novel symbionts in the deep terrestrial subsurface.</title>
        <authorList>
            <person name="Probst A.J."/>
            <person name="Ladd B."/>
            <person name="Jarett J.K."/>
            <person name="Geller-Mcgrath D.E."/>
            <person name="Sieber C.M.K."/>
            <person name="Emerson J.B."/>
            <person name="Anantharaman K."/>
            <person name="Thomas B.C."/>
            <person name="Malmstrom R."/>
            <person name="Stieglmeier M."/>
            <person name="Klingl A."/>
            <person name="Woyke T."/>
            <person name="Ryan C.M."/>
            <person name="Banfield J.F."/>
        </authorList>
    </citation>
    <scope>NUCLEOTIDE SEQUENCE [LARGE SCALE GENOMIC DNA]</scope>
</reference>
<dbReference type="GO" id="GO:0008986">
    <property type="term" value="F:pyruvate, water dikinase activity"/>
    <property type="evidence" value="ECO:0007669"/>
    <property type="project" value="InterPro"/>
</dbReference>
<dbReference type="EMBL" id="PFNK01000047">
    <property type="protein sequence ID" value="PIZ43321.1"/>
    <property type="molecule type" value="Genomic_DNA"/>
</dbReference>
<comment type="similarity">
    <text evidence="1">Belongs to the PEP-utilizing enzyme family.</text>
</comment>
<dbReference type="InterPro" id="IPR018274">
    <property type="entry name" value="PEP_util_AS"/>
</dbReference>
<evidence type="ECO:0000256" key="3">
    <source>
        <dbReference type="ARBA" id="ARBA00022840"/>
    </source>
</evidence>
<dbReference type="GO" id="GO:0005524">
    <property type="term" value="F:ATP binding"/>
    <property type="evidence" value="ECO:0007669"/>
    <property type="project" value="UniProtKB-KW"/>
</dbReference>
<protein>
    <recommendedName>
        <fullName evidence="4">PEP-utilising enzyme mobile domain-containing protein</fullName>
    </recommendedName>
</protein>
<dbReference type="AlphaFoldDB" id="A0A2M7TD22"/>
<feature type="non-terminal residue" evidence="5">
    <location>
        <position position="1"/>
    </location>
</feature>
<evidence type="ECO:0000256" key="1">
    <source>
        <dbReference type="ARBA" id="ARBA00007837"/>
    </source>
</evidence>
<name>A0A2M7TD22_UNCKA</name>
<dbReference type="Proteomes" id="UP000229915">
    <property type="component" value="Unassembled WGS sequence"/>
</dbReference>
<gene>
    <name evidence="5" type="ORF">COY33_01700</name>
</gene>
<feature type="domain" description="PEP-utilising enzyme mobile" evidence="4">
    <location>
        <begin position="108"/>
        <end position="178"/>
    </location>
</feature>
<evidence type="ECO:0000259" key="4">
    <source>
        <dbReference type="Pfam" id="PF00391"/>
    </source>
</evidence>
<organism evidence="5 6">
    <name type="scientific">candidate division WWE3 bacterium CG_4_10_14_0_2_um_filter_42_7</name>
    <dbReference type="NCBI Taxonomy" id="1975073"/>
    <lineage>
        <taxon>Bacteria</taxon>
        <taxon>Katanobacteria</taxon>
    </lineage>
</organism>
<dbReference type="Gene3D" id="3.50.30.10">
    <property type="entry name" value="Phosphohistidine domain"/>
    <property type="match status" value="1"/>
</dbReference>
<dbReference type="InterPro" id="IPR006319">
    <property type="entry name" value="PEP_synth"/>
</dbReference>
<dbReference type="PANTHER" id="PTHR43030">
    <property type="entry name" value="PHOSPHOENOLPYRUVATE SYNTHASE"/>
    <property type="match status" value="1"/>
</dbReference>